<feature type="transmembrane region" description="Helical" evidence="2">
    <location>
        <begin position="224"/>
        <end position="246"/>
    </location>
</feature>
<dbReference type="EMBL" id="CP069114">
    <property type="protein sequence ID" value="QSS63026.1"/>
    <property type="molecule type" value="Genomic_DNA"/>
</dbReference>
<dbReference type="VEuPathDB" id="FungiDB:I7I51_00082"/>
<keyword evidence="2" id="KW-1133">Transmembrane helix</keyword>
<organism evidence="3 4">
    <name type="scientific">Ajellomyces capsulatus</name>
    <name type="common">Darling's disease fungus</name>
    <name type="synonym">Histoplasma capsulatum</name>
    <dbReference type="NCBI Taxonomy" id="5037"/>
    <lineage>
        <taxon>Eukaryota</taxon>
        <taxon>Fungi</taxon>
        <taxon>Dikarya</taxon>
        <taxon>Ascomycota</taxon>
        <taxon>Pezizomycotina</taxon>
        <taxon>Eurotiomycetes</taxon>
        <taxon>Eurotiomycetidae</taxon>
        <taxon>Onygenales</taxon>
        <taxon>Ajellomycetaceae</taxon>
        <taxon>Histoplasma</taxon>
    </lineage>
</organism>
<feature type="transmembrane region" description="Helical" evidence="2">
    <location>
        <begin position="107"/>
        <end position="127"/>
    </location>
</feature>
<dbReference type="AlphaFoldDB" id="A0A8A1M946"/>
<evidence type="ECO:0000313" key="4">
    <source>
        <dbReference type="Proteomes" id="UP000663671"/>
    </source>
</evidence>
<evidence type="ECO:0000256" key="1">
    <source>
        <dbReference type="SAM" id="MobiDB-lite"/>
    </source>
</evidence>
<dbReference type="PANTHER" id="PTHR35184">
    <property type="entry name" value="YALI0C10208P"/>
    <property type="match status" value="1"/>
</dbReference>
<name>A0A8A1M946_AJECA</name>
<dbReference type="OrthoDB" id="3357002at2759"/>
<feature type="region of interest" description="Disordered" evidence="1">
    <location>
        <begin position="1"/>
        <end position="30"/>
    </location>
</feature>
<dbReference type="PANTHER" id="PTHR35184:SF1">
    <property type="entry name" value="INTEGRAL MEMBRANE PROTEIN"/>
    <property type="match status" value="1"/>
</dbReference>
<feature type="compositionally biased region" description="Pro residues" evidence="1">
    <location>
        <begin position="18"/>
        <end position="29"/>
    </location>
</feature>
<sequence>MSQQSGFPPGSPGAMPMSSPPGPPYPPPTAAMGGRPSITVDVPITAVFLAIFVTGAVCHMTRFRINMARGHKFIPSAVTFGFCMARITACVLRIVWTNRLTNAQIAIAAQVFIAAGVILLFILNLLYTQRIFRATHPRIGWSRAFSYAFKALYVLIVLTLIMVITAAVQSFYTLDKDIRLIDRNLRWWGMSYFTFFSFLPIPLLAFIVLAPRHEPTEQFGQGSLRAKILVAGTASVLLCLGASFRAGTSFMPPRMANNPAWYHHKACFYIFNFGIEATVVFLYFFSRVDLRFHVPNGSSKVRTYTVKNTNHNEKDDSSAINDTEAAVSAEHAS</sequence>
<feature type="transmembrane region" description="Helical" evidence="2">
    <location>
        <begin position="192"/>
        <end position="212"/>
    </location>
</feature>
<keyword evidence="2" id="KW-0812">Transmembrane</keyword>
<feature type="transmembrane region" description="Helical" evidence="2">
    <location>
        <begin position="266"/>
        <end position="285"/>
    </location>
</feature>
<feature type="transmembrane region" description="Helical" evidence="2">
    <location>
        <begin position="147"/>
        <end position="172"/>
    </location>
</feature>
<dbReference type="Proteomes" id="UP000663671">
    <property type="component" value="Chromosome 1"/>
</dbReference>
<evidence type="ECO:0000256" key="2">
    <source>
        <dbReference type="SAM" id="Phobius"/>
    </source>
</evidence>
<feature type="region of interest" description="Disordered" evidence="1">
    <location>
        <begin position="310"/>
        <end position="333"/>
    </location>
</feature>
<feature type="transmembrane region" description="Helical" evidence="2">
    <location>
        <begin position="73"/>
        <end position="95"/>
    </location>
</feature>
<reference evidence="3" key="1">
    <citation type="submission" date="2021-01" db="EMBL/GenBank/DDBJ databases">
        <title>Chromosome-level genome assembly of a human fungal pathogen reveals clustering of transcriptionally co-regulated genes.</title>
        <authorList>
            <person name="Voorhies M."/>
            <person name="Cohen S."/>
            <person name="Shea T.P."/>
            <person name="Petrus S."/>
            <person name="Munoz J.F."/>
            <person name="Poplawski S."/>
            <person name="Goldman W.E."/>
            <person name="Michael T."/>
            <person name="Cuomo C.A."/>
            <person name="Sil A."/>
            <person name="Beyhan S."/>
        </authorList>
    </citation>
    <scope>NUCLEOTIDE SEQUENCE</scope>
    <source>
        <strain evidence="3">WU24</strain>
    </source>
</reference>
<accession>A0A8A1M946</accession>
<feature type="transmembrane region" description="Helical" evidence="2">
    <location>
        <begin position="42"/>
        <end position="61"/>
    </location>
</feature>
<dbReference type="InterPro" id="IPR021460">
    <property type="entry name" value="DUF3112"/>
</dbReference>
<protein>
    <submittedName>
        <fullName evidence="3">DUF3112 superfamily domain-containing protein</fullName>
    </submittedName>
</protein>
<keyword evidence="2" id="KW-0472">Membrane</keyword>
<gene>
    <name evidence="3" type="ORF">I7I51_00082</name>
</gene>
<proteinExistence type="predicted"/>
<dbReference type="Pfam" id="PF11309">
    <property type="entry name" value="DUF3112"/>
    <property type="match status" value="1"/>
</dbReference>
<evidence type="ECO:0000313" key="3">
    <source>
        <dbReference type="EMBL" id="QSS63026.1"/>
    </source>
</evidence>